<organism evidence="3 4">
    <name type="scientific">Anabaena lutea FACHB-196</name>
    <dbReference type="NCBI Taxonomy" id="2692881"/>
    <lineage>
        <taxon>Bacteria</taxon>
        <taxon>Bacillati</taxon>
        <taxon>Cyanobacteriota</taxon>
        <taxon>Cyanophyceae</taxon>
        <taxon>Nostocales</taxon>
        <taxon>Nostocaceae</taxon>
        <taxon>Anabaena</taxon>
    </lineage>
</organism>
<name>A0ABR8FFA3_9NOST</name>
<evidence type="ECO:0000256" key="2">
    <source>
        <dbReference type="SAM" id="MobiDB-lite"/>
    </source>
</evidence>
<dbReference type="EMBL" id="JACJST010000008">
    <property type="protein sequence ID" value="MBD2568401.1"/>
    <property type="molecule type" value="Genomic_DNA"/>
</dbReference>
<feature type="region of interest" description="Disordered" evidence="2">
    <location>
        <begin position="145"/>
        <end position="164"/>
    </location>
</feature>
<accession>A0ABR8FFA3</accession>
<proteinExistence type="predicted"/>
<sequence length="164" mass="19315">MKDYPPTSYFPSQPEKLTREELESSYLDIRQNYKGLQLSRGQFAGKAKRLQEELESLSQEQEKLLEKLSLEAINKKELLVVMKELQKVSQRQKYLVGQVRQEFEAVRDDKGNVIKKFNRIMRAVYQLLNQDIGDAFKKEKTVEIEDDDYTDQSPRGIGKSERHW</sequence>
<evidence type="ECO:0000313" key="4">
    <source>
        <dbReference type="Proteomes" id="UP000640531"/>
    </source>
</evidence>
<keyword evidence="1" id="KW-0175">Coiled coil</keyword>
<reference evidence="3 4" key="1">
    <citation type="journal article" date="2020" name="ISME J.">
        <title>Comparative genomics reveals insights into cyanobacterial evolution and habitat adaptation.</title>
        <authorList>
            <person name="Chen M.Y."/>
            <person name="Teng W.K."/>
            <person name="Zhao L."/>
            <person name="Hu C.X."/>
            <person name="Zhou Y.K."/>
            <person name="Han B.P."/>
            <person name="Song L.R."/>
            <person name="Shu W.S."/>
        </authorList>
    </citation>
    <scope>NUCLEOTIDE SEQUENCE [LARGE SCALE GENOMIC DNA]</scope>
    <source>
        <strain evidence="3 4">FACHB-196</strain>
    </source>
</reference>
<evidence type="ECO:0000256" key="1">
    <source>
        <dbReference type="SAM" id="Coils"/>
    </source>
</evidence>
<evidence type="ECO:0000313" key="3">
    <source>
        <dbReference type="EMBL" id="MBD2568401.1"/>
    </source>
</evidence>
<dbReference type="Proteomes" id="UP000640531">
    <property type="component" value="Unassembled WGS sequence"/>
</dbReference>
<comment type="caution">
    <text evidence="3">The sequence shown here is derived from an EMBL/GenBank/DDBJ whole genome shotgun (WGS) entry which is preliminary data.</text>
</comment>
<feature type="coiled-coil region" evidence="1">
    <location>
        <begin position="40"/>
        <end position="71"/>
    </location>
</feature>
<keyword evidence="4" id="KW-1185">Reference proteome</keyword>
<protein>
    <submittedName>
        <fullName evidence="3">Uncharacterized protein</fullName>
    </submittedName>
</protein>
<gene>
    <name evidence="3" type="ORF">H6G59_10900</name>
</gene>
<dbReference type="RefSeq" id="WP_190714307.1">
    <property type="nucleotide sequence ID" value="NZ_JACJST010000008.1"/>
</dbReference>